<evidence type="ECO:0000313" key="2">
    <source>
        <dbReference type="EMBL" id="KAK0574994.1"/>
    </source>
</evidence>
<accession>A0AA39RL81</accession>
<keyword evidence="1" id="KW-0732">Signal</keyword>
<evidence type="ECO:0000256" key="1">
    <source>
        <dbReference type="SAM" id="SignalP"/>
    </source>
</evidence>
<dbReference type="Proteomes" id="UP001168877">
    <property type="component" value="Unassembled WGS sequence"/>
</dbReference>
<evidence type="ECO:0000313" key="3">
    <source>
        <dbReference type="Proteomes" id="UP001168877"/>
    </source>
</evidence>
<keyword evidence="3" id="KW-1185">Reference proteome</keyword>
<dbReference type="AlphaFoldDB" id="A0AA39RL81"/>
<feature type="signal peptide" evidence="1">
    <location>
        <begin position="1"/>
        <end position="21"/>
    </location>
</feature>
<protein>
    <submittedName>
        <fullName evidence="2">Uncharacterized protein</fullName>
    </submittedName>
</protein>
<proteinExistence type="predicted"/>
<sequence>MLSKPPLIHLISSLPLATILSYSPDLPNPSQMSFSPELMATLPPHHQPTLDQIQTFAKTHLPVYLAQIKSQGCRHDITNPSRPFLDPFLIPPFYYFSLQLLCVSINEIFILPDIPRDPSQSWNPFQDSYMIDSQDPFDFAWPYSICGAQDSDDEDHACCNLSSP</sequence>
<gene>
    <name evidence="2" type="ORF">LWI29_032302</name>
</gene>
<feature type="chain" id="PRO_5041451378" evidence="1">
    <location>
        <begin position="22"/>
        <end position="164"/>
    </location>
</feature>
<dbReference type="EMBL" id="JAUESC010000387">
    <property type="protein sequence ID" value="KAK0574994.1"/>
    <property type="molecule type" value="Genomic_DNA"/>
</dbReference>
<name>A0AA39RL81_ACESA</name>
<reference evidence="2" key="2">
    <citation type="submission" date="2023-06" db="EMBL/GenBank/DDBJ databases">
        <authorList>
            <person name="Swenson N.G."/>
            <person name="Wegrzyn J.L."/>
            <person name="Mcevoy S.L."/>
        </authorList>
    </citation>
    <scope>NUCLEOTIDE SEQUENCE</scope>
    <source>
        <strain evidence="2">NS2018</strain>
        <tissue evidence="2">Leaf</tissue>
    </source>
</reference>
<comment type="caution">
    <text evidence="2">The sequence shown here is derived from an EMBL/GenBank/DDBJ whole genome shotgun (WGS) entry which is preliminary data.</text>
</comment>
<organism evidence="2 3">
    <name type="scientific">Acer saccharum</name>
    <name type="common">Sugar maple</name>
    <dbReference type="NCBI Taxonomy" id="4024"/>
    <lineage>
        <taxon>Eukaryota</taxon>
        <taxon>Viridiplantae</taxon>
        <taxon>Streptophyta</taxon>
        <taxon>Embryophyta</taxon>
        <taxon>Tracheophyta</taxon>
        <taxon>Spermatophyta</taxon>
        <taxon>Magnoliopsida</taxon>
        <taxon>eudicotyledons</taxon>
        <taxon>Gunneridae</taxon>
        <taxon>Pentapetalae</taxon>
        <taxon>rosids</taxon>
        <taxon>malvids</taxon>
        <taxon>Sapindales</taxon>
        <taxon>Sapindaceae</taxon>
        <taxon>Hippocastanoideae</taxon>
        <taxon>Acereae</taxon>
        <taxon>Acer</taxon>
    </lineage>
</organism>
<reference evidence="2" key="1">
    <citation type="journal article" date="2022" name="Plant J.">
        <title>Strategies of tolerance reflected in two North American maple genomes.</title>
        <authorList>
            <person name="McEvoy S.L."/>
            <person name="Sezen U.U."/>
            <person name="Trouern-Trend A."/>
            <person name="McMahon S.M."/>
            <person name="Schaberg P.G."/>
            <person name="Yang J."/>
            <person name="Wegrzyn J.L."/>
            <person name="Swenson N.G."/>
        </authorList>
    </citation>
    <scope>NUCLEOTIDE SEQUENCE</scope>
    <source>
        <strain evidence="2">NS2018</strain>
    </source>
</reference>